<keyword evidence="4" id="KW-1185">Reference proteome</keyword>
<evidence type="ECO:0000313" key="1">
    <source>
        <dbReference type="EMBL" id="KAF7600095.1"/>
    </source>
</evidence>
<sequence length="79" mass="8366">MLCLSADLQAIQSEPASVAECPYVVFTGAEAVSMANSPWNLSISEAAQIGGVIWLVWGAAWGLRTLANFLNSPDKEPEA</sequence>
<dbReference type="Proteomes" id="UP000623509">
    <property type="component" value="Unassembled WGS sequence"/>
</dbReference>
<dbReference type="EMBL" id="MDUX01000009">
    <property type="protein sequence ID" value="KAF7600095.1"/>
    <property type="molecule type" value="Genomic_DNA"/>
</dbReference>
<name>A0A272EVE8_9RHOO</name>
<accession>A0A272EVE8</accession>
<comment type="caution">
    <text evidence="2">The sequence shown here is derived from an EMBL/GenBank/DDBJ whole genome shotgun (WGS) entry which is preliminary data.</text>
</comment>
<proteinExistence type="predicted"/>
<reference evidence="2 3" key="2">
    <citation type="submission" date="2017-07" db="EMBL/GenBank/DDBJ databases">
        <title>Candidatus Dactylopiibacterium carminicum, a nitrogen-fixing symbiont of the cochineal insect Dactylopius coccus and Dactylopius opuntiae (Hemiptera: Coccoidea: Dactylopiidae).</title>
        <authorList>
            <person name="Vera A."/>
        </authorList>
    </citation>
    <scope>NUCLEOTIDE SEQUENCE [LARGE SCALE GENOMIC DNA]</scope>
    <source>
        <strain evidence="2 3">NFDCM</strain>
    </source>
</reference>
<evidence type="ECO:0008006" key="5">
    <source>
        <dbReference type="Google" id="ProtNLM"/>
    </source>
</evidence>
<evidence type="ECO:0000313" key="3">
    <source>
        <dbReference type="Proteomes" id="UP000216107"/>
    </source>
</evidence>
<dbReference type="AlphaFoldDB" id="A0A272EVE8"/>
<dbReference type="RefSeq" id="WP_095523658.1">
    <property type="nucleotide sequence ID" value="NZ_MDUX01000009.1"/>
</dbReference>
<dbReference type="EMBL" id="NMRN01000010">
    <property type="protein sequence ID" value="PAS94075.1"/>
    <property type="molecule type" value="Genomic_DNA"/>
</dbReference>
<dbReference type="Proteomes" id="UP000216107">
    <property type="component" value="Unassembled WGS sequence"/>
</dbReference>
<gene>
    <name evidence="1" type="ORF">BGI27_04165</name>
    <name evidence="2" type="ORF">CGU29_05390</name>
</gene>
<evidence type="ECO:0000313" key="2">
    <source>
        <dbReference type="EMBL" id="PAS94075.1"/>
    </source>
</evidence>
<protein>
    <recommendedName>
        <fullName evidence="5">Phage coat protein</fullName>
    </recommendedName>
</protein>
<organism evidence="2 3">
    <name type="scientific">Candidatus Dactylopiibacterium carminicum</name>
    <dbReference type="NCBI Taxonomy" id="857335"/>
    <lineage>
        <taxon>Bacteria</taxon>
        <taxon>Pseudomonadati</taxon>
        <taxon>Pseudomonadota</taxon>
        <taxon>Betaproteobacteria</taxon>
        <taxon>Rhodocyclales</taxon>
        <taxon>Rhodocyclaceae</taxon>
        <taxon>Candidatus Dactylopiibacterium</taxon>
    </lineage>
</organism>
<evidence type="ECO:0000313" key="4">
    <source>
        <dbReference type="Proteomes" id="UP000623509"/>
    </source>
</evidence>
<reference evidence="1 4" key="1">
    <citation type="submission" date="2016-08" db="EMBL/GenBank/DDBJ databases">
        <title>Candidatus Dactylopiibacterium carminicum genome sequence.</title>
        <authorList>
            <person name="Ramirez-Puebla S.T."/>
            <person name="Ormeno-Orrillo E."/>
            <person name="Vera-Ponce De Leon A."/>
            <person name="Luis L."/>
            <person name="Sanchez-Flores A."/>
            <person name="Monica R."/>
            <person name="Martinez-Romero E."/>
        </authorList>
    </citation>
    <scope>NUCLEOTIDE SEQUENCE [LARGE SCALE GENOMIC DNA]</scope>
    <source>
        <strain evidence="1">END1</strain>
    </source>
</reference>